<evidence type="ECO:0000313" key="2">
    <source>
        <dbReference type="Proteomes" id="UP000050501"/>
    </source>
</evidence>
<dbReference type="OrthoDB" id="3630599at2"/>
<keyword evidence="2" id="KW-1185">Reference proteome</keyword>
<dbReference type="RefSeq" id="WP_062416697.1">
    <property type="nucleotide sequence ID" value="NZ_DF967974.1"/>
</dbReference>
<organism evidence="1 2">
    <name type="scientific">Levilinea saccharolytica</name>
    <dbReference type="NCBI Taxonomy" id="229921"/>
    <lineage>
        <taxon>Bacteria</taxon>
        <taxon>Bacillati</taxon>
        <taxon>Chloroflexota</taxon>
        <taxon>Anaerolineae</taxon>
        <taxon>Anaerolineales</taxon>
        <taxon>Anaerolineaceae</taxon>
        <taxon>Levilinea</taxon>
    </lineage>
</organism>
<evidence type="ECO:0000313" key="1">
    <source>
        <dbReference type="EMBL" id="KPL87381.1"/>
    </source>
</evidence>
<dbReference type="EMBL" id="LGCM01000019">
    <property type="protein sequence ID" value="KPL87381.1"/>
    <property type="molecule type" value="Genomic_DNA"/>
</dbReference>
<name>A0A0P6YUJ3_9CHLR</name>
<comment type="caution">
    <text evidence="1">The sequence shown here is derived from an EMBL/GenBank/DDBJ whole genome shotgun (WGS) entry which is preliminary data.</text>
</comment>
<proteinExistence type="predicted"/>
<protein>
    <submittedName>
        <fullName evidence="1">Uncharacterized protein</fullName>
    </submittedName>
</protein>
<dbReference type="STRING" id="229921.ADN01_04185"/>
<accession>A0A0P6YUJ3</accession>
<gene>
    <name evidence="1" type="ORF">ADN01_04185</name>
</gene>
<sequence>MAAKAYPTWGKMIRNMGLAVLVLLTLQLIFILPAEAQIEDLEPMEVTASNTFDCGGKEWVVQVKFWNVGALGGEPYAQASLIGDNCINGKLVPPEMGAMQGRFSGGPNGILTMDYCLGAGNSSNCRTVEWQLVEGKYFTLQGNIHFIVQNPEAFDPKPITAEYIFTTYGIQVLDSFDEAGYEPTSWTNQELRLLDEVLRELPPAIRNSLALSRIVRNKVGRDQEGNLKPSWNGVYSACGSPPQKDCSSSSGVIRIFDRAFTPNLLSNDPDGKKKFKAVILHEMIHAHQYFKDDQSMYRNALDSPVLQNWMDATRNVTDIYDPGFKNVDNGWIYGSFPNTPPQWILWEPKEDNKPPTSYGSKNPLEDMSDSVMMYVYDPDQLKATSMKRYTYIRDYLYQGVEYENGIRK</sequence>
<dbReference type="AlphaFoldDB" id="A0A0P6YUJ3"/>
<reference evidence="1 2" key="1">
    <citation type="submission" date="2015-07" db="EMBL/GenBank/DDBJ databases">
        <title>Genome sequence of Levilinea saccharolytica DSM 16555.</title>
        <authorList>
            <person name="Hemp J."/>
            <person name="Ward L.M."/>
            <person name="Pace L.A."/>
            <person name="Fischer W.W."/>
        </authorList>
    </citation>
    <scope>NUCLEOTIDE SEQUENCE [LARGE SCALE GENOMIC DNA]</scope>
    <source>
        <strain evidence="1 2">KIBI-1</strain>
    </source>
</reference>
<dbReference type="Proteomes" id="UP000050501">
    <property type="component" value="Unassembled WGS sequence"/>
</dbReference>